<name>A0A8J6C8X9_DIALT</name>
<accession>A0A8J6C8X9</accession>
<organism evidence="2 3">
    <name type="scientific">Diacronema lutheri</name>
    <name type="common">Unicellular marine alga</name>
    <name type="synonym">Monochrysis lutheri</name>
    <dbReference type="NCBI Taxonomy" id="2081491"/>
    <lineage>
        <taxon>Eukaryota</taxon>
        <taxon>Haptista</taxon>
        <taxon>Haptophyta</taxon>
        <taxon>Pavlovophyceae</taxon>
        <taxon>Pavlovales</taxon>
        <taxon>Pavlovaceae</taxon>
        <taxon>Diacronema</taxon>
    </lineage>
</organism>
<dbReference type="OrthoDB" id="10641291at2759"/>
<dbReference type="InterPro" id="IPR027417">
    <property type="entry name" value="P-loop_NTPase"/>
</dbReference>
<evidence type="ECO:0008006" key="4">
    <source>
        <dbReference type="Google" id="ProtNLM"/>
    </source>
</evidence>
<evidence type="ECO:0000313" key="3">
    <source>
        <dbReference type="Proteomes" id="UP000751190"/>
    </source>
</evidence>
<dbReference type="AlphaFoldDB" id="A0A8J6C8X9"/>
<reference evidence="2" key="1">
    <citation type="submission" date="2021-05" db="EMBL/GenBank/DDBJ databases">
        <title>The genome of the haptophyte Pavlova lutheri (Diacronema luteri, Pavlovales) - a model for lipid biosynthesis in eukaryotic algae.</title>
        <authorList>
            <person name="Hulatt C.J."/>
            <person name="Posewitz M.C."/>
        </authorList>
    </citation>
    <scope>NUCLEOTIDE SEQUENCE</scope>
    <source>
        <strain evidence="2">NIVA-4/92</strain>
    </source>
</reference>
<dbReference type="EMBL" id="JAGTXO010000009">
    <property type="protein sequence ID" value="KAG8465877.1"/>
    <property type="molecule type" value="Genomic_DNA"/>
</dbReference>
<comment type="caution">
    <text evidence="2">The sequence shown here is derived from an EMBL/GenBank/DDBJ whole genome shotgun (WGS) entry which is preliminary data.</text>
</comment>
<evidence type="ECO:0000256" key="1">
    <source>
        <dbReference type="SAM" id="MobiDB-lite"/>
    </source>
</evidence>
<evidence type="ECO:0000313" key="2">
    <source>
        <dbReference type="EMBL" id="KAG8465877.1"/>
    </source>
</evidence>
<feature type="compositionally biased region" description="Low complexity" evidence="1">
    <location>
        <begin position="337"/>
        <end position="354"/>
    </location>
</feature>
<protein>
    <recommendedName>
        <fullName evidence="4">H(+)-transporting two-sector ATPase</fullName>
    </recommendedName>
</protein>
<feature type="region of interest" description="Disordered" evidence="1">
    <location>
        <begin position="334"/>
        <end position="362"/>
    </location>
</feature>
<proteinExistence type="predicted"/>
<dbReference type="Gene3D" id="3.40.50.300">
    <property type="entry name" value="P-loop containing nucleotide triphosphate hydrolases"/>
    <property type="match status" value="1"/>
</dbReference>
<dbReference type="OMA" id="DTEPAHE"/>
<sequence>MPRVMSRAAASLAPSTLAARERLGRRFAAAAPGVTARVIEGVVSRAFARTGVMVVTTRAGLDVPPGSSVRSAAGEEGVVIGQHMHLVFAARSADACSVQGDVVRFETADRSLGSLSRALAIGGAPLPLGDGALESSRLFADPVPQAALARISRPLLTGLTAIDALTPLGYGQSMVLQAPPSGAQAALAARILRAAADSNAVCIHARSSHAEQGSWSTGGSHVTTVCPADASASPATGALALAASISLGCALRDAGRDAIVVADSLSVLAPVWDDLSTAFAQLLPPPPPGSTTAIADDAQLRGFLARFVQQGAPLLTGSSLTLLLLVDTEPAHERGAADGAHAPATPAAPDASEPPLDEHALPPGALTRAELARVDALRARGIVPTLATLERIGIRPRFTRAATPAAHASPAHTGGARRIALSSTRARIAEHAISLSDGHVTLDPALETAHGVEPPIALSASLSRIGAGTEGVASAAPALRAIAAGVRFELVNGADSTTAEAMSSRGAPWAAGGVGDRAARGAAAAVDALHARRARAFRAALRQPAADLPRSLAQSVLLLCAADRGILDAHSADTSAAAAPQAPPAAVPRAALDRLEAVARRAVPEAAARLSGGEACRAAPLSEREMDTLVAAWRTDATLGELLRARAPRRSSSSETAGK</sequence>
<dbReference type="Proteomes" id="UP000751190">
    <property type="component" value="Unassembled WGS sequence"/>
</dbReference>
<dbReference type="SUPFAM" id="SSF52540">
    <property type="entry name" value="P-loop containing nucleoside triphosphate hydrolases"/>
    <property type="match status" value="1"/>
</dbReference>
<gene>
    <name evidence="2" type="ORF">KFE25_005447</name>
</gene>
<keyword evidence="3" id="KW-1185">Reference proteome</keyword>